<proteinExistence type="predicted"/>
<dbReference type="EMBL" id="CP001941">
    <property type="protein sequence ID" value="ADD08808.1"/>
    <property type="molecule type" value="Genomic_DNA"/>
</dbReference>
<keyword evidence="2" id="KW-1185">Reference proteome</keyword>
<organism evidence="1 2">
    <name type="scientific">Aciduliprofundum boonei (strain DSM 19572 / T469)</name>
    <dbReference type="NCBI Taxonomy" id="439481"/>
    <lineage>
        <taxon>Archaea</taxon>
        <taxon>Methanobacteriati</taxon>
        <taxon>Thermoplasmatota</taxon>
        <taxon>DHVE2 group</taxon>
        <taxon>Candidatus Aciduliprofundum</taxon>
    </lineage>
</organism>
<dbReference type="KEGG" id="abi:Aboo_0999"/>
<dbReference type="STRING" id="439481.Aboo_0999"/>
<dbReference type="AlphaFoldDB" id="B5IHL9"/>
<accession>B5IHL9</accession>
<reference evidence="1" key="1">
    <citation type="submission" date="2010-02" db="EMBL/GenBank/DDBJ databases">
        <title>Complete sequence of Aciduliprofundum boonei T469.</title>
        <authorList>
            <consortium name="US DOE Joint Genome Institute"/>
            <person name="Lucas S."/>
            <person name="Copeland A."/>
            <person name="Lapidus A."/>
            <person name="Cheng J.-F."/>
            <person name="Bruce D."/>
            <person name="Goodwin L."/>
            <person name="Pitluck S."/>
            <person name="Saunders E."/>
            <person name="Detter J.C."/>
            <person name="Han C."/>
            <person name="Tapia R."/>
            <person name="Land M."/>
            <person name="Hauser L."/>
            <person name="Kyrpides N."/>
            <person name="Mikhailova N."/>
            <person name="Flores G."/>
            <person name="Reysenbach A.-L."/>
            <person name="Woyke T."/>
        </authorList>
    </citation>
    <scope>NUCLEOTIDE SEQUENCE</scope>
    <source>
        <strain evidence="1">T469</strain>
    </source>
</reference>
<sequence>MWRTLEKKVWQMWKNDYTLPRMSRELSSITHWSEYLSLCFIVDYLHKRKGIGFSRKQLKYAFSKIPREEVEGARKEAWEWLLHLGGYDYNRGGFRGKNPSLRVAKNTPILSSLKENLPDISISMER</sequence>
<name>B5IHL9_ACIB4</name>
<dbReference type="GeneID" id="8827956"/>
<dbReference type="RefSeq" id="WP_008086792.1">
    <property type="nucleotide sequence ID" value="NC_013926.1"/>
</dbReference>
<dbReference type="Proteomes" id="UP000001400">
    <property type="component" value="Chromosome"/>
</dbReference>
<evidence type="ECO:0000313" key="1">
    <source>
        <dbReference type="EMBL" id="ADD08808.1"/>
    </source>
</evidence>
<protein>
    <submittedName>
        <fullName evidence="1">Uncharacterized protein</fullName>
    </submittedName>
</protein>
<dbReference type="HOGENOM" id="CLU_1976394_0_0_2"/>
<gene>
    <name evidence="1" type="ordered locus">Aboo_0999</name>
</gene>
<evidence type="ECO:0000313" key="2">
    <source>
        <dbReference type="Proteomes" id="UP000001400"/>
    </source>
</evidence>